<reference evidence="1 2" key="1">
    <citation type="submission" date="2023-01" db="EMBL/GenBank/DDBJ databases">
        <title>Novel diversity within Roseofilum (Cyanobacteria; Desertifilaceae) from marine benthic mats with descriptions of four novel species.</title>
        <authorList>
            <person name="Wang Y."/>
            <person name="Berthold D.E."/>
            <person name="Hu J."/>
            <person name="Lefler F.W."/>
            <person name="Laughinghouse H.D. IV."/>
        </authorList>
    </citation>
    <scope>NUCLEOTIDE SEQUENCE [LARGE SCALE GENOMIC DNA]</scope>
    <source>
        <strain evidence="1 2">BLCC-M143</strain>
    </source>
</reference>
<evidence type="ECO:0000313" key="1">
    <source>
        <dbReference type="EMBL" id="MDJ1184081.1"/>
    </source>
</evidence>
<organism evidence="1 2">
    <name type="scientific">Roseofilum casamattae BLCC-M143</name>
    <dbReference type="NCBI Taxonomy" id="3022442"/>
    <lineage>
        <taxon>Bacteria</taxon>
        <taxon>Bacillati</taxon>
        <taxon>Cyanobacteriota</taxon>
        <taxon>Cyanophyceae</taxon>
        <taxon>Desertifilales</taxon>
        <taxon>Desertifilaceae</taxon>
        <taxon>Roseofilum</taxon>
        <taxon>Roseofilum casamattae</taxon>
    </lineage>
</organism>
<dbReference type="EMBL" id="JAQOSQ010000012">
    <property type="protein sequence ID" value="MDJ1184081.1"/>
    <property type="molecule type" value="Genomic_DNA"/>
</dbReference>
<dbReference type="RefSeq" id="WP_283758733.1">
    <property type="nucleotide sequence ID" value="NZ_JAQOSQ010000012.1"/>
</dbReference>
<gene>
    <name evidence="1" type="ORF">PMH09_12880</name>
</gene>
<accession>A0ABT7BY47</accession>
<comment type="caution">
    <text evidence="1">The sequence shown here is derived from an EMBL/GenBank/DDBJ whole genome shotgun (WGS) entry which is preliminary data.</text>
</comment>
<dbReference type="Proteomes" id="UP001232992">
    <property type="component" value="Unassembled WGS sequence"/>
</dbReference>
<protein>
    <submittedName>
        <fullName evidence="1">DUF3370 domain-containing protein</fullName>
    </submittedName>
</protein>
<keyword evidence="2" id="KW-1185">Reference proteome</keyword>
<sequence length="456" mass="49927">MKPWIFPLTLTSFFFLFQVSLTSVSQPAPQEVRPLPGRLDRTPVFNSNSPEQVLNEGILLSTFPATKKKTPQAHLDFPFQGRFDIFAHHVAKGEAPDRLQTLYLGLLVHNPNPEPVTLQVLEGASYLSLPDAPFVDLPPWVDNQSGNIYAGPGSRVTHDVLEGKRQNSLPSALIIPGGKSKMLLNAPIPVKPFTPPLNGRSTLMRLQSSAPVYVASLAQFAKLDTDGMERTPTLAEWQQILNEGSLAEPRDRAPTAPDRTEGSIIYGRVAGVAQGSRWEANLTDTPESDRLTIPQAGKRISYGISTLRGGRLGTGQIQTAPMLVRYPDTAYAAHGNYAVEYQLTLPLYNPQRESQTVAISLQSPLKADVLGEQGLQFDNSAAAPVVFRGTVRVQFVDRDGAEQTRKVHLVQRRGDESQPLTDIDIPPGITQTMTVNLLYPPDATPPQVLTIHTLDD</sequence>
<proteinExistence type="predicted"/>
<name>A0ABT7BY47_9CYAN</name>
<dbReference type="Pfam" id="PF11850">
    <property type="entry name" value="DUF3370"/>
    <property type="match status" value="1"/>
</dbReference>
<dbReference type="InterPro" id="IPR021801">
    <property type="entry name" value="DUF3370"/>
</dbReference>
<evidence type="ECO:0000313" key="2">
    <source>
        <dbReference type="Proteomes" id="UP001232992"/>
    </source>
</evidence>